<keyword evidence="6" id="KW-1185">Reference proteome</keyword>
<dbReference type="AlphaFoldDB" id="A0A2T5J1Q4"/>
<evidence type="ECO:0000313" key="6">
    <source>
        <dbReference type="Proteomes" id="UP000244223"/>
    </source>
</evidence>
<feature type="coiled-coil region" evidence="3">
    <location>
        <begin position="162"/>
        <end position="189"/>
    </location>
</feature>
<sequence>MSKFKPASAFDAVSPATATASPTPSFSPPASQELATRTDYAPAPVQSTDFVATVFAKHEQRLKDAGVNIDKVRSEVSKIVHSFDPRRVDAIHTLGSQSGAKVVQYSDKLLSQVKSKDLEGLGDNLNEVVLMAKGINISSLVDSSKSKIPLIGGLIDSFKMNKEKVLGRYESLSKQIEKLVKEMQGSQVRLANRIQDLEKVYHFNVEEYHALECFILVGEVKAEELRAELAERQAAPAASDPMEAQAIANLQDVLNRLEKRVHDLRTMQMVAVQTAPMIRMVQSNNQLLIDKFRNLQELTIPSWKKQFTLAIALIEQQKAVELTQKIDDTTNDLMRRNAELLKQNSVNTARANQRAVVDIETLEFVQQTLISTIEEVEQIQRDGEQARADAVIKMESMKGELISKFAGRT</sequence>
<dbReference type="EMBL" id="QAON01000003">
    <property type="protein sequence ID" value="PTQ90357.1"/>
    <property type="molecule type" value="Genomic_DNA"/>
</dbReference>
<comment type="caution">
    <text evidence="5">The sequence shown here is derived from an EMBL/GenBank/DDBJ whole genome shotgun (WGS) entry which is preliminary data.</text>
</comment>
<dbReference type="OrthoDB" id="9768858at2"/>
<evidence type="ECO:0000256" key="1">
    <source>
        <dbReference type="ARBA" id="ARBA00005541"/>
    </source>
</evidence>
<feature type="compositionally biased region" description="Low complexity" evidence="4">
    <location>
        <begin position="12"/>
        <end position="31"/>
    </location>
</feature>
<evidence type="ECO:0000256" key="2">
    <source>
        <dbReference type="PIRNR" id="PIRNR026508"/>
    </source>
</evidence>
<evidence type="ECO:0000313" key="5">
    <source>
        <dbReference type="EMBL" id="PTQ90357.1"/>
    </source>
</evidence>
<dbReference type="Proteomes" id="UP000244223">
    <property type="component" value="Unassembled WGS sequence"/>
</dbReference>
<accession>A0A2T5J1Q4</accession>
<dbReference type="PIRSF" id="PIRSF026508">
    <property type="entry name" value="TelA"/>
    <property type="match status" value="1"/>
</dbReference>
<dbReference type="InterPro" id="IPR008863">
    <property type="entry name" value="Toxic_anion-R_TelA"/>
</dbReference>
<dbReference type="RefSeq" id="WP_107864802.1">
    <property type="nucleotide sequence ID" value="NZ_QAON01000003.1"/>
</dbReference>
<reference evidence="5 6" key="1">
    <citation type="submission" date="2018-04" db="EMBL/GenBank/DDBJ databases">
        <title>Genomic Encyclopedia of Archaeal and Bacterial Type Strains, Phase II (KMG-II): from individual species to whole genera.</title>
        <authorList>
            <person name="Goeker M."/>
        </authorList>
    </citation>
    <scope>NUCLEOTIDE SEQUENCE [LARGE SCALE GENOMIC DNA]</scope>
    <source>
        <strain evidence="5 6">DSM 5822</strain>
    </source>
</reference>
<gene>
    <name evidence="5" type="ORF">C8N29_103110</name>
</gene>
<evidence type="ECO:0000256" key="4">
    <source>
        <dbReference type="SAM" id="MobiDB-lite"/>
    </source>
</evidence>
<organism evidence="5 6">
    <name type="scientific">Agitococcus lubricus</name>
    <dbReference type="NCBI Taxonomy" id="1077255"/>
    <lineage>
        <taxon>Bacteria</taxon>
        <taxon>Pseudomonadati</taxon>
        <taxon>Pseudomonadota</taxon>
        <taxon>Gammaproteobacteria</taxon>
        <taxon>Moraxellales</taxon>
        <taxon>Moraxellaceae</taxon>
        <taxon>Agitococcus</taxon>
    </lineage>
</organism>
<comment type="similarity">
    <text evidence="1 2">Belongs to the TelA family.</text>
</comment>
<proteinExistence type="inferred from homology"/>
<evidence type="ECO:0000256" key="3">
    <source>
        <dbReference type="SAM" id="Coils"/>
    </source>
</evidence>
<dbReference type="Pfam" id="PF05816">
    <property type="entry name" value="TelA"/>
    <property type="match status" value="1"/>
</dbReference>
<dbReference type="PANTHER" id="PTHR38432:SF1">
    <property type="entry name" value="TELA-LIKE PROTEIN SAOUHSC_01408"/>
    <property type="match status" value="1"/>
</dbReference>
<keyword evidence="3" id="KW-0175">Coiled coil</keyword>
<protein>
    <submittedName>
        <fullName evidence="5">Uncharacterized protein YaaN involved in tellurite resistance</fullName>
    </submittedName>
</protein>
<dbReference type="PANTHER" id="PTHR38432">
    <property type="entry name" value="TELA-LIKE PROTEIN SAOUHSC_01408"/>
    <property type="match status" value="1"/>
</dbReference>
<feature type="region of interest" description="Disordered" evidence="4">
    <location>
        <begin position="1"/>
        <end position="35"/>
    </location>
</feature>
<name>A0A2T5J1Q4_9GAMM</name>